<sequence>MQDFLIQYQWELFIGAEVLSFLCLATFLLFRYALERQKLGSIFLLLFFAITLGEAALAWFVYQQTGVIESFQIIVFIFILYACTFGIGDFKKLDRYIKKKVGKWKGKNLLTEKDMSIIKAEKDPGVIAKKYRFSWYLHALVFFVAHAIFWILYGTDGASPLDYVTDWSWFGEEELSHAPFQHETIMQVSRIWMIIFIIDTIWSWSYTIFPEKKKKEESV</sequence>
<accession>A0ABT9VZK0</accession>
<reference evidence="2 3" key="1">
    <citation type="submission" date="2023-07" db="EMBL/GenBank/DDBJ databases">
        <title>Genomic Encyclopedia of Type Strains, Phase IV (KMG-IV): sequencing the most valuable type-strain genomes for metagenomic binning, comparative biology and taxonomic classification.</title>
        <authorList>
            <person name="Goeker M."/>
        </authorList>
    </citation>
    <scope>NUCLEOTIDE SEQUENCE [LARGE SCALE GENOMIC DNA]</scope>
    <source>
        <strain evidence="2 3">DSM 12751</strain>
    </source>
</reference>
<evidence type="ECO:0000313" key="3">
    <source>
        <dbReference type="Proteomes" id="UP001235840"/>
    </source>
</evidence>
<proteinExistence type="predicted"/>
<comment type="caution">
    <text evidence="2">The sequence shown here is derived from an EMBL/GenBank/DDBJ whole genome shotgun (WGS) entry which is preliminary data.</text>
</comment>
<keyword evidence="1" id="KW-0472">Membrane</keyword>
<evidence type="ECO:0008006" key="4">
    <source>
        <dbReference type="Google" id="ProtNLM"/>
    </source>
</evidence>
<gene>
    <name evidence="2" type="ORF">J2S11_002315</name>
</gene>
<keyword evidence="3" id="KW-1185">Reference proteome</keyword>
<evidence type="ECO:0000256" key="1">
    <source>
        <dbReference type="SAM" id="Phobius"/>
    </source>
</evidence>
<keyword evidence="1" id="KW-1133">Transmembrane helix</keyword>
<feature type="transmembrane region" description="Helical" evidence="1">
    <location>
        <begin position="42"/>
        <end position="62"/>
    </location>
</feature>
<dbReference type="EMBL" id="JAUSTY010000008">
    <property type="protein sequence ID" value="MDQ0166411.1"/>
    <property type="molecule type" value="Genomic_DNA"/>
</dbReference>
<name>A0ABT9VZK0_9BACI</name>
<organism evidence="2 3">
    <name type="scientific">Caldalkalibacillus horti</name>
    <dbReference type="NCBI Taxonomy" id="77523"/>
    <lineage>
        <taxon>Bacteria</taxon>
        <taxon>Bacillati</taxon>
        <taxon>Bacillota</taxon>
        <taxon>Bacilli</taxon>
        <taxon>Bacillales</taxon>
        <taxon>Bacillaceae</taxon>
        <taxon>Caldalkalibacillus</taxon>
    </lineage>
</organism>
<feature type="transmembrane region" description="Helical" evidence="1">
    <location>
        <begin position="191"/>
        <end position="209"/>
    </location>
</feature>
<feature type="transmembrane region" description="Helical" evidence="1">
    <location>
        <begin position="135"/>
        <end position="153"/>
    </location>
</feature>
<feature type="transmembrane region" description="Helical" evidence="1">
    <location>
        <begin position="12"/>
        <end position="30"/>
    </location>
</feature>
<evidence type="ECO:0000313" key="2">
    <source>
        <dbReference type="EMBL" id="MDQ0166411.1"/>
    </source>
</evidence>
<protein>
    <recommendedName>
        <fullName evidence="4">Integral membrane protein</fullName>
    </recommendedName>
</protein>
<feature type="transmembrane region" description="Helical" evidence="1">
    <location>
        <begin position="68"/>
        <end position="90"/>
    </location>
</feature>
<keyword evidence="1" id="KW-0812">Transmembrane</keyword>
<dbReference type="RefSeq" id="WP_307394589.1">
    <property type="nucleotide sequence ID" value="NZ_BAAADK010000020.1"/>
</dbReference>
<dbReference type="Proteomes" id="UP001235840">
    <property type="component" value="Unassembled WGS sequence"/>
</dbReference>